<evidence type="ECO:0000256" key="6">
    <source>
        <dbReference type="SAM" id="MobiDB-lite"/>
    </source>
</evidence>
<gene>
    <name evidence="8" type="ORF">SAMN05216550_11377</name>
</gene>
<organism evidence="8 9">
    <name type="scientific">Paraburkholderia tropica</name>
    <dbReference type="NCBI Taxonomy" id="92647"/>
    <lineage>
        <taxon>Bacteria</taxon>
        <taxon>Pseudomonadati</taxon>
        <taxon>Pseudomonadota</taxon>
        <taxon>Betaproteobacteria</taxon>
        <taxon>Burkholderiales</taxon>
        <taxon>Burkholderiaceae</taxon>
        <taxon>Paraburkholderia</taxon>
    </lineage>
</organism>
<evidence type="ECO:0000256" key="5">
    <source>
        <dbReference type="PROSITE-ProRule" id="PRU00335"/>
    </source>
</evidence>
<dbReference type="InterPro" id="IPR023772">
    <property type="entry name" value="DNA-bd_HTH_TetR-type_CS"/>
</dbReference>
<dbReference type="Proteomes" id="UP000183529">
    <property type="component" value="Unassembled WGS sequence"/>
</dbReference>
<dbReference type="SUPFAM" id="SSF48498">
    <property type="entry name" value="Tetracyclin repressor-like, C-terminal domain"/>
    <property type="match status" value="1"/>
</dbReference>
<evidence type="ECO:0000259" key="7">
    <source>
        <dbReference type="PROSITE" id="PS50977"/>
    </source>
</evidence>
<evidence type="ECO:0000256" key="4">
    <source>
        <dbReference type="ARBA" id="ARBA00023163"/>
    </source>
</evidence>
<accession>A0AAQ1GJD3</accession>
<dbReference type="PROSITE" id="PS50977">
    <property type="entry name" value="HTH_TETR_2"/>
    <property type="match status" value="1"/>
</dbReference>
<sequence>MRRTREQSLAQRQTLLDCAEQIFYRKGFAAATLEEIAGKAGVTRGAIYVHFRSKAAIFEALFERPDLSLAPFDLPARPATARPMDWLAQELRARLKRMLGNRSARRLYGIALADAESVRRNAPLAARMQSAATHAETTIAAVLDDAAHLGEIEGPLDALGSARFIYSALTGFFCRQLSSGQPAADDLLVARVVETVLCCVQLSVSDHVHHPAAMRETPARVSGAPTSIGSADQPALRG</sequence>
<protein>
    <submittedName>
        <fullName evidence="8">Transcriptional regulator, TetR family</fullName>
    </submittedName>
</protein>
<keyword evidence="1" id="KW-0678">Repressor</keyword>
<dbReference type="GO" id="GO:0003700">
    <property type="term" value="F:DNA-binding transcription factor activity"/>
    <property type="evidence" value="ECO:0007669"/>
    <property type="project" value="TreeGrafter"/>
</dbReference>
<dbReference type="InterPro" id="IPR009057">
    <property type="entry name" value="Homeodomain-like_sf"/>
</dbReference>
<reference evidence="8 9" key="1">
    <citation type="submission" date="2016-10" db="EMBL/GenBank/DDBJ databases">
        <authorList>
            <person name="Varghese N."/>
            <person name="Submissions S."/>
        </authorList>
    </citation>
    <scope>NUCLEOTIDE SEQUENCE [LARGE SCALE GENOMIC DNA]</scope>
    <source>
        <strain evidence="8 9">LMG 22274</strain>
    </source>
</reference>
<keyword evidence="2" id="KW-0805">Transcription regulation</keyword>
<evidence type="ECO:0000313" key="8">
    <source>
        <dbReference type="EMBL" id="SEK01724.1"/>
    </source>
</evidence>
<dbReference type="Gene3D" id="1.10.357.10">
    <property type="entry name" value="Tetracycline Repressor, domain 2"/>
    <property type="match status" value="1"/>
</dbReference>
<dbReference type="Pfam" id="PF00440">
    <property type="entry name" value="TetR_N"/>
    <property type="match status" value="1"/>
</dbReference>
<dbReference type="InterPro" id="IPR001647">
    <property type="entry name" value="HTH_TetR"/>
</dbReference>
<dbReference type="PANTHER" id="PTHR30055:SF223">
    <property type="entry name" value="HTH-TYPE TRANSCRIPTIONAL REGULATOR UIDR"/>
    <property type="match status" value="1"/>
</dbReference>
<feature type="domain" description="HTH tetR-type" evidence="7">
    <location>
        <begin position="9"/>
        <end position="69"/>
    </location>
</feature>
<dbReference type="EMBL" id="FNZM01000013">
    <property type="protein sequence ID" value="SEK01724.1"/>
    <property type="molecule type" value="Genomic_DNA"/>
</dbReference>
<name>A0AAQ1GJD3_9BURK</name>
<evidence type="ECO:0000256" key="2">
    <source>
        <dbReference type="ARBA" id="ARBA00023015"/>
    </source>
</evidence>
<feature type="DNA-binding region" description="H-T-H motif" evidence="5">
    <location>
        <begin position="32"/>
        <end position="51"/>
    </location>
</feature>
<dbReference type="AlphaFoldDB" id="A0AAQ1GJD3"/>
<dbReference type="SUPFAM" id="SSF46689">
    <property type="entry name" value="Homeodomain-like"/>
    <property type="match status" value="1"/>
</dbReference>
<dbReference type="RefSeq" id="WP_074985266.1">
    <property type="nucleotide sequence ID" value="NZ_CADFGN010000001.1"/>
</dbReference>
<dbReference type="InterPro" id="IPR036271">
    <property type="entry name" value="Tet_transcr_reg_TetR-rel_C_sf"/>
</dbReference>
<feature type="region of interest" description="Disordered" evidence="6">
    <location>
        <begin position="214"/>
        <end position="238"/>
    </location>
</feature>
<dbReference type="PANTHER" id="PTHR30055">
    <property type="entry name" value="HTH-TYPE TRANSCRIPTIONAL REGULATOR RUTR"/>
    <property type="match status" value="1"/>
</dbReference>
<evidence type="ECO:0000256" key="1">
    <source>
        <dbReference type="ARBA" id="ARBA00022491"/>
    </source>
</evidence>
<evidence type="ECO:0000256" key="3">
    <source>
        <dbReference type="ARBA" id="ARBA00023125"/>
    </source>
</evidence>
<keyword evidence="4" id="KW-0804">Transcription</keyword>
<proteinExistence type="predicted"/>
<dbReference type="PROSITE" id="PS01081">
    <property type="entry name" value="HTH_TETR_1"/>
    <property type="match status" value="1"/>
</dbReference>
<keyword evidence="3 5" id="KW-0238">DNA-binding</keyword>
<dbReference type="PRINTS" id="PR00455">
    <property type="entry name" value="HTHTETR"/>
</dbReference>
<comment type="caution">
    <text evidence="8">The sequence shown here is derived from an EMBL/GenBank/DDBJ whole genome shotgun (WGS) entry which is preliminary data.</text>
</comment>
<dbReference type="InterPro" id="IPR050109">
    <property type="entry name" value="HTH-type_TetR-like_transc_reg"/>
</dbReference>
<evidence type="ECO:0000313" key="9">
    <source>
        <dbReference type="Proteomes" id="UP000183529"/>
    </source>
</evidence>
<dbReference type="GO" id="GO:0000976">
    <property type="term" value="F:transcription cis-regulatory region binding"/>
    <property type="evidence" value="ECO:0007669"/>
    <property type="project" value="TreeGrafter"/>
</dbReference>